<feature type="transmembrane region" description="Helical" evidence="1">
    <location>
        <begin position="201"/>
        <end position="224"/>
    </location>
</feature>
<feature type="transmembrane region" description="Helical" evidence="1">
    <location>
        <begin position="97"/>
        <end position="118"/>
    </location>
</feature>
<keyword evidence="1" id="KW-0472">Membrane</keyword>
<dbReference type="RefSeq" id="WP_268917650.1">
    <property type="nucleotide sequence ID" value="NZ_JAPTMY010000018.1"/>
</dbReference>
<evidence type="ECO:0000313" key="3">
    <source>
        <dbReference type="Proteomes" id="UP001072034"/>
    </source>
</evidence>
<sequence length="227" mass="24159">MSTVASEFKKIVSVPVTWAVFVCTVVFSVTVSLVFESRFGDQGQMVDLDILKTIPDYIAIGFVALGTVLSGQEYQGGQIYTTISAVPQRSILVTAKIALFSVVLFLLGLASMSVASAVVLEKVSGEAVRIVCYSSIHLAVMGMLPALLAFLVRAVVPTLSVSLVLLVVAPPVLMPLTEWVKWLPSQVSADLFLKSDLSYEATSVAVLTSWIMGIGCAGVGRFVYGDS</sequence>
<comment type="caution">
    <text evidence="2">The sequence shown here is derived from an EMBL/GenBank/DDBJ whole genome shotgun (WGS) entry which is preliminary data.</text>
</comment>
<dbReference type="Proteomes" id="UP001072034">
    <property type="component" value="Unassembled WGS sequence"/>
</dbReference>
<dbReference type="EMBL" id="JAPTMY010000018">
    <property type="protein sequence ID" value="MCZ0858212.1"/>
    <property type="molecule type" value="Genomic_DNA"/>
</dbReference>
<evidence type="ECO:0008006" key="4">
    <source>
        <dbReference type="Google" id="ProtNLM"/>
    </source>
</evidence>
<proteinExistence type="predicted"/>
<gene>
    <name evidence="2" type="ORF">OHJ16_09175</name>
</gene>
<evidence type="ECO:0000256" key="1">
    <source>
        <dbReference type="SAM" id="Phobius"/>
    </source>
</evidence>
<keyword evidence="1" id="KW-1133">Transmembrane helix</keyword>
<feature type="transmembrane region" description="Helical" evidence="1">
    <location>
        <begin position="130"/>
        <end position="152"/>
    </location>
</feature>
<reference evidence="2" key="1">
    <citation type="submission" date="2022-10" db="EMBL/GenBank/DDBJ databases">
        <title>Genome sequence of Actinomyces israelii ATCC 10048.</title>
        <authorList>
            <person name="Watt R.M."/>
            <person name="Tong W.M."/>
        </authorList>
    </citation>
    <scope>NUCLEOTIDE SEQUENCE</scope>
    <source>
        <strain evidence="2">ATCC 10048</strain>
    </source>
</reference>
<name>A0ABT4I8Z2_9ACTO</name>
<feature type="transmembrane region" description="Helical" evidence="1">
    <location>
        <begin position="12"/>
        <end position="35"/>
    </location>
</feature>
<feature type="transmembrane region" description="Helical" evidence="1">
    <location>
        <begin position="158"/>
        <end position="180"/>
    </location>
</feature>
<accession>A0ABT4I8Z2</accession>
<evidence type="ECO:0000313" key="2">
    <source>
        <dbReference type="EMBL" id="MCZ0858212.1"/>
    </source>
</evidence>
<protein>
    <recommendedName>
        <fullName evidence="4">ABC transporter permease</fullName>
    </recommendedName>
</protein>
<organism evidence="2 3">
    <name type="scientific">Actinomyces israelii</name>
    <dbReference type="NCBI Taxonomy" id="1659"/>
    <lineage>
        <taxon>Bacteria</taxon>
        <taxon>Bacillati</taxon>
        <taxon>Actinomycetota</taxon>
        <taxon>Actinomycetes</taxon>
        <taxon>Actinomycetales</taxon>
        <taxon>Actinomycetaceae</taxon>
        <taxon>Actinomyces</taxon>
    </lineage>
</organism>
<keyword evidence="1" id="KW-0812">Transmembrane</keyword>
<keyword evidence="3" id="KW-1185">Reference proteome</keyword>